<dbReference type="AlphaFoldDB" id="A0A2M7GC04"/>
<evidence type="ECO:0008006" key="8">
    <source>
        <dbReference type="Google" id="ProtNLM"/>
    </source>
</evidence>
<reference evidence="6 7" key="1">
    <citation type="submission" date="2017-09" db="EMBL/GenBank/DDBJ databases">
        <title>Depth-based differentiation of microbial function through sediment-hosted aquifers and enrichment of novel symbionts in the deep terrestrial subsurface.</title>
        <authorList>
            <person name="Probst A.J."/>
            <person name="Ladd B."/>
            <person name="Jarett J.K."/>
            <person name="Geller-Mcgrath D.E."/>
            <person name="Sieber C.M."/>
            <person name="Emerson J.B."/>
            <person name="Anantharaman K."/>
            <person name="Thomas B.C."/>
            <person name="Malmstrom R."/>
            <person name="Stieglmeier M."/>
            <person name="Klingl A."/>
            <person name="Woyke T."/>
            <person name="Ryan C.M."/>
            <person name="Banfield J.F."/>
        </authorList>
    </citation>
    <scope>NUCLEOTIDE SEQUENCE [LARGE SCALE GENOMIC DNA]</scope>
    <source>
        <strain evidence="6">CG17_big_fil_post_rev_8_21_14_2_50_48_46</strain>
    </source>
</reference>
<feature type="domain" description="Glycosyltransferase subfamily 4-like N-terminal" evidence="5">
    <location>
        <begin position="24"/>
        <end position="160"/>
    </location>
</feature>
<name>A0A2M7GC04_9BACT</name>
<dbReference type="Proteomes" id="UP000231019">
    <property type="component" value="Unassembled WGS sequence"/>
</dbReference>
<dbReference type="Pfam" id="PF00535">
    <property type="entry name" value="Glycos_transf_2"/>
    <property type="match status" value="1"/>
</dbReference>
<dbReference type="CDD" id="cd03801">
    <property type="entry name" value="GT4_PimA-like"/>
    <property type="match status" value="1"/>
</dbReference>
<sequence>MRIAFLSRISRAFNGETVYHEPLGGTQSAIVYLARELQALGHEVHVFCQCKEKAGVFEGVTYHNVPDLARFARQNPLDFFISCADESALKLGIPARHNLWWSHNDYCFFWHEMPDLRAKTAEILATKADKLVAVSEWHAQKLSEVLQLPREHFWIARNAVHAPWFEPTPQPASPPRLIYSSVPDRGLDLLLEFFPEIQAQVPEVELHLYSSFTVWGKSVEWNQAKAGALYAEAQALPGVFLHDPLPHPQLAAALLEGSLMVYPNHAADPIDESGFWAETSCIAALEAQAAGLPVITSARGALLETIQDQQTGFVLPGDPHSAAYRQSFIEKTVALLRDPEARQKLSTAARARIQAEYTWQLRAREWDQFFQSFSSSRMQSSPLLSPFPAPEISVIIPTYNRARNLKNCLESLTWQTFKAFEVIICDDGSSDSTREVAESFQERLNLAYRWQEDLGFRAAEARNLGLKRARAKLLVFLDSDLVVPETFLAAHWQAHQNYRNVAVNSYVTRMLEAVDQDLGLPPQDYIPKHQEILKPDSRDRYELFERTGPVEETYFLDSNALSIWREDLERVGNFDGNFIGWGHEDTELGYRIAQYGMKLLLIKEGATAYHQYHSVSESKDEERAVNWKLLTSKHGINRWYHPLWELPVEGGVQLVIEGEITAQDKIFSVWSDAAWTLKTGHPIPLAGLHYLVKIENGILKAIEPFNGSPA</sequence>
<dbReference type="InterPro" id="IPR001296">
    <property type="entry name" value="Glyco_trans_1"/>
</dbReference>
<protein>
    <recommendedName>
        <fullName evidence="8">Glycosyltransferase</fullName>
    </recommendedName>
</protein>
<dbReference type="InterPro" id="IPR028098">
    <property type="entry name" value="Glyco_trans_4-like_N"/>
</dbReference>
<evidence type="ECO:0000259" key="3">
    <source>
        <dbReference type="Pfam" id="PF00535"/>
    </source>
</evidence>
<dbReference type="InterPro" id="IPR001173">
    <property type="entry name" value="Glyco_trans_2-like"/>
</dbReference>
<evidence type="ECO:0000259" key="2">
    <source>
        <dbReference type="Pfam" id="PF00534"/>
    </source>
</evidence>
<evidence type="ECO:0000313" key="7">
    <source>
        <dbReference type="Proteomes" id="UP000231019"/>
    </source>
</evidence>
<feature type="domain" description="Glycosyltransferase 2-like" evidence="3">
    <location>
        <begin position="393"/>
        <end position="507"/>
    </location>
</feature>
<evidence type="ECO:0000313" key="6">
    <source>
        <dbReference type="EMBL" id="PIW19473.1"/>
    </source>
</evidence>
<dbReference type="Pfam" id="PF13439">
    <property type="entry name" value="Glyco_transf_4"/>
    <property type="match status" value="1"/>
</dbReference>
<dbReference type="Gene3D" id="3.90.550.10">
    <property type="entry name" value="Spore Coat Polysaccharide Biosynthesis Protein SpsA, Chain A"/>
    <property type="match status" value="1"/>
</dbReference>
<dbReference type="PANTHER" id="PTHR43685">
    <property type="entry name" value="GLYCOSYLTRANSFERASE"/>
    <property type="match status" value="1"/>
</dbReference>
<dbReference type="Pfam" id="PF02709">
    <property type="entry name" value="Glyco_transf_7C"/>
    <property type="match status" value="1"/>
</dbReference>
<dbReference type="EMBL" id="PFFQ01000004">
    <property type="protein sequence ID" value="PIW19473.1"/>
    <property type="molecule type" value="Genomic_DNA"/>
</dbReference>
<accession>A0A2M7GC04</accession>
<feature type="domain" description="Glycosyl transferase family 1" evidence="2">
    <location>
        <begin position="183"/>
        <end position="351"/>
    </location>
</feature>
<dbReference type="SUPFAM" id="SSF53756">
    <property type="entry name" value="UDP-Glycosyltransferase/glycogen phosphorylase"/>
    <property type="match status" value="1"/>
</dbReference>
<proteinExistence type="predicted"/>
<evidence type="ECO:0000259" key="5">
    <source>
        <dbReference type="Pfam" id="PF13439"/>
    </source>
</evidence>
<dbReference type="InterPro" id="IPR050834">
    <property type="entry name" value="Glycosyltransf_2"/>
</dbReference>
<feature type="domain" description="Galactosyltransferase C-terminal" evidence="4">
    <location>
        <begin position="561"/>
        <end position="610"/>
    </location>
</feature>
<organism evidence="6 7">
    <name type="scientific">bacterium (Candidatus Blackallbacteria) CG17_big_fil_post_rev_8_21_14_2_50_48_46</name>
    <dbReference type="NCBI Taxonomy" id="2014261"/>
    <lineage>
        <taxon>Bacteria</taxon>
        <taxon>Candidatus Blackallbacteria</taxon>
    </lineage>
</organism>
<keyword evidence="1" id="KW-0808">Transferase</keyword>
<dbReference type="Gene3D" id="3.40.50.2000">
    <property type="entry name" value="Glycogen Phosphorylase B"/>
    <property type="match status" value="2"/>
</dbReference>
<dbReference type="InterPro" id="IPR027791">
    <property type="entry name" value="Galactosyl_T_C"/>
</dbReference>
<dbReference type="Pfam" id="PF00534">
    <property type="entry name" value="Glycos_transf_1"/>
    <property type="match status" value="1"/>
</dbReference>
<dbReference type="GO" id="GO:0016757">
    <property type="term" value="F:glycosyltransferase activity"/>
    <property type="evidence" value="ECO:0007669"/>
    <property type="project" value="InterPro"/>
</dbReference>
<dbReference type="PANTHER" id="PTHR43685:SF3">
    <property type="entry name" value="SLR2126 PROTEIN"/>
    <property type="match status" value="1"/>
</dbReference>
<evidence type="ECO:0000256" key="1">
    <source>
        <dbReference type="ARBA" id="ARBA00022679"/>
    </source>
</evidence>
<evidence type="ECO:0000259" key="4">
    <source>
        <dbReference type="Pfam" id="PF02709"/>
    </source>
</evidence>
<comment type="caution">
    <text evidence="6">The sequence shown here is derived from an EMBL/GenBank/DDBJ whole genome shotgun (WGS) entry which is preliminary data.</text>
</comment>
<gene>
    <name evidence="6" type="ORF">COW36_01140</name>
</gene>
<dbReference type="InterPro" id="IPR029044">
    <property type="entry name" value="Nucleotide-diphossugar_trans"/>
</dbReference>
<dbReference type="SUPFAM" id="SSF53448">
    <property type="entry name" value="Nucleotide-diphospho-sugar transferases"/>
    <property type="match status" value="1"/>
</dbReference>